<dbReference type="EMBL" id="JPOX01000060">
    <property type="protein sequence ID" value="KFX41408.1"/>
    <property type="molecule type" value="Genomic_DNA"/>
</dbReference>
<evidence type="ECO:0000313" key="1">
    <source>
        <dbReference type="EMBL" id="KFX41408.1"/>
    </source>
</evidence>
<dbReference type="AlphaFoldDB" id="A0A093X857"/>
<dbReference type="EMBL" id="JPOX01000060">
    <property type="protein sequence ID" value="KFX41409.1"/>
    <property type="molecule type" value="Genomic_DNA"/>
</dbReference>
<accession>A0A093X857</accession>
<reference evidence="1" key="1">
    <citation type="journal article" date="2014" name="PLoS Genet.">
        <title>Signature Gene Expression Reveals Novel Clues to the Molecular Mechanisms of Dimorphic Transition in Penicillium marneffei.</title>
        <authorList>
            <person name="Yang E."/>
            <person name="Wang G."/>
            <person name="Cai J."/>
            <person name="Woo P.C."/>
            <person name="Lau S.K."/>
            <person name="Yuen K.-Y."/>
            <person name="Chow W.-N."/>
            <person name="Lin X."/>
        </authorList>
    </citation>
    <scope>NUCLEOTIDE SEQUENCE [LARGE SCALE GENOMIC DNA]</scope>
    <source>
        <strain evidence="1">PM1</strain>
    </source>
</reference>
<gene>
    <name evidence="1" type="ORF">GQ26_0600150</name>
</gene>
<dbReference type="GO" id="GO:0016787">
    <property type="term" value="F:hydrolase activity"/>
    <property type="evidence" value="ECO:0007669"/>
    <property type="project" value="UniProtKB-KW"/>
</dbReference>
<comment type="caution">
    <text evidence="1">The sequence shown here is derived from an EMBL/GenBank/DDBJ whole genome shotgun (WGS) entry which is preliminary data.</text>
</comment>
<protein>
    <submittedName>
        <fullName evidence="1">Ubiquitin carboxyl-terminal hydrolase 37</fullName>
    </submittedName>
</protein>
<proteinExistence type="predicted"/>
<organism evidence="1">
    <name type="scientific">Talaromyces marneffei PM1</name>
    <dbReference type="NCBI Taxonomy" id="1077442"/>
    <lineage>
        <taxon>Eukaryota</taxon>
        <taxon>Fungi</taxon>
        <taxon>Dikarya</taxon>
        <taxon>Ascomycota</taxon>
        <taxon>Pezizomycotina</taxon>
        <taxon>Eurotiomycetes</taxon>
        <taxon>Eurotiomycetidae</taxon>
        <taxon>Eurotiales</taxon>
        <taxon>Trichocomaceae</taxon>
        <taxon>Talaromyces</taxon>
        <taxon>Talaromyces sect. Talaromyces</taxon>
    </lineage>
</organism>
<dbReference type="HOGENOM" id="CLU_736024_0_0_1"/>
<name>A0A093X857_TALMA</name>
<keyword evidence="1" id="KW-0378">Hydrolase</keyword>
<sequence>MNTLEGLPPELLLMIFDLLKWDRYLDNIGLHGALLSFWWHLGTCLPSQVLDENGYIPMFQSNIVDLSLRTDPHCLRTGLRLGGLRQLKKLRSLRWQRIVTPRELDLAAMCLEHNSQTLELLDLEFGPSIKFTSFIATVVLSGLNDPIPLQHFEIALDETHDTDALSEAADHVLHYFLKSFNTLEHLHILNIGLCLSPANAKSMLQKIDSNTHIEVLHLRLSGSEYHFYDIMQALLHELDYQNRNNLFADTLGLSSTDLDWNEAGTGLFEVQANAMAVSHFVRLADWAFGPHGIRTLKILAYGDFSCGDRHKKQQVILVRADLDIAPVSIYASSTGRPYRIVLQHNEFFDKYLGVHDTISACSLESFMDNSDGIRSL</sequence>